<organism evidence="1 2">
    <name type="scientific">Fusarium keratoplasticum</name>
    <dbReference type="NCBI Taxonomy" id="1328300"/>
    <lineage>
        <taxon>Eukaryota</taxon>
        <taxon>Fungi</taxon>
        <taxon>Dikarya</taxon>
        <taxon>Ascomycota</taxon>
        <taxon>Pezizomycotina</taxon>
        <taxon>Sordariomycetes</taxon>
        <taxon>Hypocreomycetidae</taxon>
        <taxon>Hypocreales</taxon>
        <taxon>Nectriaceae</taxon>
        <taxon>Fusarium</taxon>
        <taxon>Fusarium solani species complex</taxon>
    </lineage>
</organism>
<sequence length="817" mass="89625">MARRLVRSLFLAEALNSLSAFAAVCIPSGPTAYCQVSQWKNDPLIVIFNAHKEYAEGVCTSALQPVTTVSGTNSASTETVVVTITQTDNEVVTETEYYGGGTETVSAEPSTVYVTASDEVVTETVRNSDSVVVDAETVQRTVGTTTLVAPASIRTIEKTEVDHVGSTRIRTVTIEVETETSVEYTATEYVTTSTSVDVVTETSTSVETILTTTTDYVTTGTYVKVAPGATLVVTESRTFVIHSVPSTRTHTQYTSTDVVTVPTSTLTIESTDTTSTTVTTTTFEVSTNTGTSFKTVFTSTETDVSTSTASTNDWTTEYFSTYTNTRTVTTVDYTEQVFPWWQQKRSLPTPGLDARGESSPEQDWLNQFGETHFRSACSCIVTFPLSTRTVYEDVSGSAAVETRTDYTTVVGQSTAVGTVHRETVTVTVANVVTITQGKTSTHTVVVDGTTSFGKETVTEDVLATVYSTPVDETTVTYFTTNSYVTDVTDEISVTDHITLKGIKTGYTWVEITRTEQLLDIQTKIHPVGHTIEVEATSTSLFTSTVETTVDVTSTALSTADETVNAVLTQTKPVLVTDINKFTYTATIFTDATTTVSLEATSTIGVISTTKLTTVTTVKNGQTSTYTSTIGIESTVTARAAATQTCAIPIADGNMDIPYRNTPWYESVTSAYRFYKRMLGGGDPHGTVLETDKLYNNLEIRLWQDAKTCKGVRFACTFEYYFDKYYEVELKDSQGNVNTYVPYFRMWWNDDLIDEDWPVRVSDTGRWWTGNIQFTATGNTDTIWIYAASPQSKKTGDNFMRFDNFVCRPIQYNPHRDL</sequence>
<evidence type="ECO:0000313" key="1">
    <source>
        <dbReference type="EMBL" id="KAI8680346.1"/>
    </source>
</evidence>
<dbReference type="Proteomes" id="UP001065298">
    <property type="component" value="Chromosome 2"/>
</dbReference>
<accession>A0ACC0RA87</accession>
<evidence type="ECO:0000313" key="2">
    <source>
        <dbReference type="Proteomes" id="UP001065298"/>
    </source>
</evidence>
<proteinExistence type="predicted"/>
<keyword evidence="2" id="KW-1185">Reference proteome</keyword>
<reference evidence="1" key="1">
    <citation type="submission" date="2022-06" db="EMBL/GenBank/DDBJ databases">
        <title>Fusarium solani species complex genomes reveal bases of compartmentalisation and animal pathogenesis.</title>
        <authorList>
            <person name="Tsai I.J."/>
        </authorList>
    </citation>
    <scope>NUCLEOTIDE SEQUENCE</scope>
    <source>
        <strain evidence="1">Fu6.1</strain>
    </source>
</reference>
<comment type="caution">
    <text evidence="1">The sequence shown here is derived from an EMBL/GenBank/DDBJ whole genome shotgun (WGS) entry which is preliminary data.</text>
</comment>
<dbReference type="EMBL" id="CM046504">
    <property type="protein sequence ID" value="KAI8680346.1"/>
    <property type="molecule type" value="Genomic_DNA"/>
</dbReference>
<name>A0ACC0RA87_9HYPO</name>
<gene>
    <name evidence="1" type="ORF">NCS57_00315100</name>
</gene>
<protein>
    <submittedName>
        <fullName evidence="1">Uncharacterized protein</fullName>
    </submittedName>
</protein>